<dbReference type="PROSITE" id="PS51387">
    <property type="entry name" value="FAD_PCMH"/>
    <property type="match status" value="1"/>
</dbReference>
<evidence type="ECO:0000313" key="7">
    <source>
        <dbReference type="Proteomes" id="UP000782241"/>
    </source>
</evidence>
<evidence type="ECO:0000256" key="3">
    <source>
        <dbReference type="ARBA" id="ARBA00022827"/>
    </source>
</evidence>
<dbReference type="Pfam" id="PF08031">
    <property type="entry name" value="BBE"/>
    <property type="match status" value="1"/>
</dbReference>
<comment type="caution">
    <text evidence="6">The sequence shown here is derived from an EMBL/GenBank/DDBJ whole genome shotgun (WGS) entry which is preliminary data.</text>
</comment>
<evidence type="ECO:0000256" key="4">
    <source>
        <dbReference type="ARBA" id="ARBA00023002"/>
    </source>
</evidence>
<dbReference type="SUPFAM" id="SSF56176">
    <property type="entry name" value="FAD-binding/transporter-associated domain-like"/>
    <property type="match status" value="1"/>
</dbReference>
<dbReference type="EMBL" id="JAGPUO010000034">
    <property type="protein sequence ID" value="KAG5655176.1"/>
    <property type="molecule type" value="Genomic_DNA"/>
</dbReference>
<dbReference type="PANTHER" id="PTHR42973">
    <property type="entry name" value="BINDING OXIDOREDUCTASE, PUTATIVE (AFU_ORTHOLOGUE AFUA_1G17690)-RELATED"/>
    <property type="match status" value="1"/>
</dbReference>
<dbReference type="InterPro" id="IPR012951">
    <property type="entry name" value="BBE"/>
</dbReference>
<dbReference type="InterPro" id="IPR016166">
    <property type="entry name" value="FAD-bd_PCMH"/>
</dbReference>
<gene>
    <name evidence="6" type="ORF">KAF25_001949</name>
</gene>
<dbReference type="GO" id="GO:0071949">
    <property type="term" value="F:FAD binding"/>
    <property type="evidence" value="ECO:0007669"/>
    <property type="project" value="InterPro"/>
</dbReference>
<dbReference type="GO" id="GO:0016491">
    <property type="term" value="F:oxidoreductase activity"/>
    <property type="evidence" value="ECO:0007669"/>
    <property type="project" value="UniProtKB-KW"/>
</dbReference>
<dbReference type="InterPro" id="IPR036318">
    <property type="entry name" value="FAD-bd_PCMH-like_sf"/>
</dbReference>
<accession>A0A9P7GS44</accession>
<dbReference type="InterPro" id="IPR016167">
    <property type="entry name" value="FAD-bd_PCMH_sub1"/>
</dbReference>
<dbReference type="InterPro" id="IPR016169">
    <property type="entry name" value="FAD-bd_PCMH_sub2"/>
</dbReference>
<dbReference type="AlphaFoldDB" id="A0A9P7GS44"/>
<evidence type="ECO:0000256" key="1">
    <source>
        <dbReference type="ARBA" id="ARBA00005466"/>
    </source>
</evidence>
<organism evidence="6 7">
    <name type="scientific">Fusarium avenaceum</name>
    <dbReference type="NCBI Taxonomy" id="40199"/>
    <lineage>
        <taxon>Eukaryota</taxon>
        <taxon>Fungi</taxon>
        <taxon>Dikarya</taxon>
        <taxon>Ascomycota</taxon>
        <taxon>Pezizomycotina</taxon>
        <taxon>Sordariomycetes</taxon>
        <taxon>Hypocreomycetidae</taxon>
        <taxon>Hypocreales</taxon>
        <taxon>Nectriaceae</taxon>
        <taxon>Fusarium</taxon>
        <taxon>Fusarium tricinctum species complex</taxon>
    </lineage>
</organism>
<feature type="domain" description="FAD-binding PCMH-type" evidence="5">
    <location>
        <begin position="112"/>
        <end position="280"/>
    </location>
</feature>
<dbReference type="Gene3D" id="3.30.43.10">
    <property type="entry name" value="Uridine Diphospho-n-acetylenolpyruvylglucosamine Reductase, domain 2"/>
    <property type="match status" value="1"/>
</dbReference>
<comment type="similarity">
    <text evidence="1">Belongs to the oxygen-dependent FAD-linked oxidoreductase family.</text>
</comment>
<evidence type="ECO:0000259" key="5">
    <source>
        <dbReference type="PROSITE" id="PS51387"/>
    </source>
</evidence>
<evidence type="ECO:0000313" key="6">
    <source>
        <dbReference type="EMBL" id="KAG5655176.1"/>
    </source>
</evidence>
<proteinExistence type="inferred from homology"/>
<protein>
    <recommendedName>
        <fullName evidence="5">FAD-binding PCMH-type domain-containing protein</fullName>
    </recommendedName>
</protein>
<dbReference type="InterPro" id="IPR006094">
    <property type="entry name" value="Oxid_FAD_bind_N"/>
</dbReference>
<dbReference type="InterPro" id="IPR050416">
    <property type="entry name" value="FAD-linked_Oxidoreductase"/>
</dbReference>
<sequence>MLLNVFESRSNTTYDIRAMEHIFFSPRSHLRTIIIRPLRNSPYSIISSRKTMSSFAAAPYRHDVTPFDTTQDAQTHGNPALDKLKDAIPDLKIYTRSSPRYETLRGVYNKLVTAKPLALCRPTSVAQVQAIVKATTGLDVPLGVRCGGHDVFGRGCIADSITIDMRELDTQELAQDKKTVTVGGGITSKNLVGFLGLHGLCTSNGFAGEAGWTSWASWGGYGPLGDYVGLGVDNIVGAKIVTANGDLVTTHGESELLWAVRGGGGNFGIIVETKVQVYPMSKIQAGFIVYPWPETAGVLLRLQALLDSGVPDKLCVQAGFSKGEWGLGMALTYIWPEAETIGPESEKWLQELKNLGTCIVDTVQETTFQAFQSSISSDISDPVNVTSRHASIAKFTSATVTQLIDACEAIPQEADCTVACTILHGKAARPNTSSAFGTRRPHIMLHINAVTETAAQEGVAIAWSDHLVDGVEATGDSIGPTYVSFMETGKDARGCYGDSWDRLRAVKKEVDPDDVFRFVHGRISAV</sequence>
<dbReference type="Proteomes" id="UP000782241">
    <property type="component" value="Unassembled WGS sequence"/>
</dbReference>
<name>A0A9P7GS44_9HYPO</name>
<evidence type="ECO:0000256" key="2">
    <source>
        <dbReference type="ARBA" id="ARBA00022630"/>
    </source>
</evidence>
<dbReference type="Gene3D" id="3.30.465.10">
    <property type="match status" value="1"/>
</dbReference>
<keyword evidence="3" id="KW-0274">FAD</keyword>
<keyword evidence="4" id="KW-0560">Oxidoreductase</keyword>
<dbReference type="Pfam" id="PF01565">
    <property type="entry name" value="FAD_binding_4"/>
    <property type="match status" value="1"/>
</dbReference>
<keyword evidence="2" id="KW-0285">Flavoprotein</keyword>
<dbReference type="Gene3D" id="3.40.462.20">
    <property type="match status" value="1"/>
</dbReference>
<dbReference type="PANTHER" id="PTHR42973:SF7">
    <property type="entry name" value="FAD-BINDING PCMH-TYPE DOMAIN-CONTAINING PROTEIN"/>
    <property type="match status" value="1"/>
</dbReference>
<reference evidence="6" key="1">
    <citation type="submission" date="2021-04" db="EMBL/GenBank/DDBJ databases">
        <title>Draft genome of Fusarium avenaceum strain F156N33, isolated from an atmospheric sample in Virginia.</title>
        <authorList>
            <person name="Yang S."/>
            <person name="Vinatzer B.A."/>
            <person name="Coleman J."/>
        </authorList>
    </citation>
    <scope>NUCLEOTIDE SEQUENCE</scope>
    <source>
        <strain evidence="6">F156N33</strain>
    </source>
</reference>
<keyword evidence="7" id="KW-1185">Reference proteome</keyword>